<dbReference type="Proteomes" id="UP000282674">
    <property type="component" value="Unassembled WGS sequence"/>
</dbReference>
<protein>
    <submittedName>
        <fullName evidence="2">Uncharacterized protein</fullName>
    </submittedName>
</protein>
<sequence>MTYHDDDNPSFCCPWTNCRCTHQGCTAGWIDRTRPDGSTYAAPCPTCRPEVARHLADRSKSLPKLRRELPTLARPSRALARHAHPGDDQ</sequence>
<dbReference type="OrthoDB" id="4749820at2"/>
<organism evidence="2 3">
    <name type="scientific">Actinomadura harenae</name>
    <dbReference type="NCBI Taxonomy" id="2483351"/>
    <lineage>
        <taxon>Bacteria</taxon>
        <taxon>Bacillati</taxon>
        <taxon>Actinomycetota</taxon>
        <taxon>Actinomycetes</taxon>
        <taxon>Streptosporangiales</taxon>
        <taxon>Thermomonosporaceae</taxon>
        <taxon>Actinomadura</taxon>
    </lineage>
</organism>
<reference evidence="2 3" key="1">
    <citation type="submission" date="2018-10" db="EMBL/GenBank/DDBJ databases">
        <title>Isolation from soil.</title>
        <authorList>
            <person name="Hu J."/>
        </authorList>
    </citation>
    <scope>NUCLEOTIDE SEQUENCE [LARGE SCALE GENOMIC DNA]</scope>
    <source>
        <strain evidence="2 3">NEAU-Ht49</strain>
    </source>
</reference>
<dbReference type="RefSeq" id="WP_122192437.1">
    <property type="nucleotide sequence ID" value="NZ_JBHSKC010000016.1"/>
</dbReference>
<gene>
    <name evidence="2" type="ORF">EBO15_01415</name>
</gene>
<comment type="caution">
    <text evidence="2">The sequence shown here is derived from an EMBL/GenBank/DDBJ whole genome shotgun (WGS) entry which is preliminary data.</text>
</comment>
<evidence type="ECO:0000256" key="1">
    <source>
        <dbReference type="SAM" id="MobiDB-lite"/>
    </source>
</evidence>
<proteinExistence type="predicted"/>
<feature type="compositionally biased region" description="Basic and acidic residues" evidence="1">
    <location>
        <begin position="59"/>
        <end position="69"/>
    </location>
</feature>
<dbReference type="AlphaFoldDB" id="A0A3M2MDE3"/>
<dbReference type="EMBL" id="RFFG01000002">
    <property type="protein sequence ID" value="RMI47587.1"/>
    <property type="molecule type" value="Genomic_DNA"/>
</dbReference>
<feature type="region of interest" description="Disordered" evidence="1">
    <location>
        <begin position="59"/>
        <end position="89"/>
    </location>
</feature>
<keyword evidence="3" id="KW-1185">Reference proteome</keyword>
<evidence type="ECO:0000313" key="2">
    <source>
        <dbReference type="EMBL" id="RMI47587.1"/>
    </source>
</evidence>
<accession>A0A3M2MDE3</accession>
<evidence type="ECO:0000313" key="3">
    <source>
        <dbReference type="Proteomes" id="UP000282674"/>
    </source>
</evidence>
<name>A0A3M2MDE3_9ACTN</name>